<keyword evidence="1" id="KW-1133">Transmembrane helix</keyword>
<keyword evidence="1" id="KW-0812">Transmembrane</keyword>
<name>A0A2M4DBR0_ANODA</name>
<dbReference type="EMBL" id="GGFL01010852">
    <property type="protein sequence ID" value="MBW75030.1"/>
    <property type="molecule type" value="Transcribed_RNA"/>
</dbReference>
<protein>
    <submittedName>
        <fullName evidence="2">Putative secreted protein</fullName>
    </submittedName>
</protein>
<reference evidence="2" key="1">
    <citation type="submission" date="2018-01" db="EMBL/GenBank/DDBJ databases">
        <title>An insight into the sialome of Amazonian anophelines.</title>
        <authorList>
            <person name="Ribeiro J.M."/>
            <person name="Scarpassa V."/>
            <person name="Calvo E."/>
        </authorList>
    </citation>
    <scope>NUCLEOTIDE SEQUENCE</scope>
</reference>
<organism evidence="2">
    <name type="scientific">Anopheles darlingi</name>
    <name type="common">Mosquito</name>
    <dbReference type="NCBI Taxonomy" id="43151"/>
    <lineage>
        <taxon>Eukaryota</taxon>
        <taxon>Metazoa</taxon>
        <taxon>Ecdysozoa</taxon>
        <taxon>Arthropoda</taxon>
        <taxon>Hexapoda</taxon>
        <taxon>Insecta</taxon>
        <taxon>Pterygota</taxon>
        <taxon>Neoptera</taxon>
        <taxon>Endopterygota</taxon>
        <taxon>Diptera</taxon>
        <taxon>Nematocera</taxon>
        <taxon>Culicoidea</taxon>
        <taxon>Culicidae</taxon>
        <taxon>Anophelinae</taxon>
        <taxon>Anopheles</taxon>
    </lineage>
</organism>
<evidence type="ECO:0000313" key="2">
    <source>
        <dbReference type="EMBL" id="MBW75030.1"/>
    </source>
</evidence>
<dbReference type="AlphaFoldDB" id="A0A2M4DBR0"/>
<proteinExistence type="predicted"/>
<sequence length="80" mass="9287">MLTVGSIILPLVVVVVVMFHWSRSTIWLRRALINARRSHPERSCHRTPHQEDLSKRLRLRCRCIISNSSSSSNHKVARMV</sequence>
<feature type="transmembrane region" description="Helical" evidence="1">
    <location>
        <begin position="6"/>
        <end position="28"/>
    </location>
</feature>
<evidence type="ECO:0000256" key="1">
    <source>
        <dbReference type="SAM" id="Phobius"/>
    </source>
</evidence>
<keyword evidence="1" id="KW-0472">Membrane</keyword>
<accession>A0A2M4DBR0</accession>